<dbReference type="InterPro" id="IPR036890">
    <property type="entry name" value="HATPase_C_sf"/>
</dbReference>
<evidence type="ECO:0008006" key="6">
    <source>
        <dbReference type="Google" id="ProtNLM"/>
    </source>
</evidence>
<protein>
    <recommendedName>
        <fullName evidence="6">Signal transduction histidine kinase internal region domain-containing protein</fullName>
    </recommendedName>
</protein>
<feature type="domain" description="Two component regulator three Y" evidence="3">
    <location>
        <begin position="697"/>
        <end position="758"/>
    </location>
</feature>
<evidence type="ECO:0000259" key="3">
    <source>
        <dbReference type="Pfam" id="PF07495"/>
    </source>
</evidence>
<comment type="caution">
    <text evidence="4">The sequence shown here is derived from an EMBL/GenBank/DDBJ whole genome shotgun (WGS) entry which is preliminary data.</text>
</comment>
<dbReference type="Gene3D" id="3.30.565.10">
    <property type="entry name" value="Histidine kinase-like ATPase, C-terminal domain"/>
    <property type="match status" value="1"/>
</dbReference>
<dbReference type="Proteomes" id="UP000295706">
    <property type="component" value="Unassembled WGS sequence"/>
</dbReference>
<proteinExistence type="predicted"/>
<dbReference type="InterPro" id="IPR010559">
    <property type="entry name" value="Sig_transdc_His_kin_internal"/>
</dbReference>
<dbReference type="AlphaFoldDB" id="A0A4R4KMD4"/>
<evidence type="ECO:0000313" key="4">
    <source>
        <dbReference type="EMBL" id="TDB69163.1"/>
    </source>
</evidence>
<dbReference type="SUPFAM" id="SSF55874">
    <property type="entry name" value="ATPase domain of HSP90 chaperone/DNA topoisomerase II/histidine kinase"/>
    <property type="match status" value="1"/>
</dbReference>
<dbReference type="InterPro" id="IPR015943">
    <property type="entry name" value="WD40/YVTN_repeat-like_dom_sf"/>
</dbReference>
<evidence type="ECO:0000259" key="2">
    <source>
        <dbReference type="Pfam" id="PF06580"/>
    </source>
</evidence>
<organism evidence="4 5">
    <name type="scientific">Arundinibacter roseus</name>
    <dbReference type="NCBI Taxonomy" id="2070510"/>
    <lineage>
        <taxon>Bacteria</taxon>
        <taxon>Pseudomonadati</taxon>
        <taxon>Bacteroidota</taxon>
        <taxon>Cytophagia</taxon>
        <taxon>Cytophagales</taxon>
        <taxon>Spirosomataceae</taxon>
        <taxon>Arundinibacter</taxon>
    </lineage>
</organism>
<dbReference type="GO" id="GO:0000155">
    <property type="term" value="F:phosphorelay sensor kinase activity"/>
    <property type="evidence" value="ECO:0007669"/>
    <property type="project" value="InterPro"/>
</dbReference>
<sequence length="1034" mass="118499">MIHLDMHRILCLLSIAVFLSIGDSFAQKYPIVQYTPKDGLSQSQVMSLFQDSRGYIWVGTKYGFNKFNGETFEQYPPDYKHFTTQIGAFAEDSKGHLYIQSDPGVLSYFDGKNFARIGAEWQMYHNLSIDDQDRIFCVNDEGTLYTVDADTLVAADWPSLENQKVKYIFYDKSSRSLIGHIDSVGLARISPQRYELIDPIFETRNKSFDEKSFLWKYAPNDQSVIEELSSGQYTFYVQVNGKEWLPFLRTKGNRCEVLRKVPFDWIFGFQSQTYLLESNTSNFISLFPAVLNDNQSVLYTPQGAWFGTEKGLVHVLLNGFRYFPENEVPYAWSVVEDAKKDIWIASYGYPLQRYNGQRLHPVKGYQEVMRQEMWKAQKFISRHSVHYMWYYQALRDKLGHLWLPEGGGVLWHDGKKFEFITRSIPAISAPTSIAFCLLEDPDRNLVLQGSQTAVHIFENRPPFRSRSLTPKEGMNVEGYVLSMALEKPGVYWFGGCNMISRYDDNIKQWKEYSAENQKYTGSCTGAMSFDTHGTLWLATIRGGLMYLDSRRDSTRTLPSGVPELEGNTFINSVALLDDDHLLIGAMYNLYVLDLKAWYESRKVVLKSYNHRNGFMGIETGQNGIYKDSQGKMWVTSGTVLSVIDPKKLNLKPQLSQTYITKLNRQPVPFVQFARDSVFQLPFGTNTFRVDFESVGGDKPFRSQYSYYVEGHSEQWSAWQKEPFVTLSNLPSGTYKLLVKSRMGSSDGSDSPAAALRFGVKVWPWKSPYVPYYAAGLMLLLGSVAGWYLLRQQKQLLQEQQRSMEQEQKNTQQTYDLKLLELQTAQAQINPHFIYNVLNTMKNLVYEGKIRLMIDSIVNLGDLMRSYLSASMSLDGTRQSLAESLITLEQEIKLLKMYIEFEQLVYPNRFHVLFEVSEELPVDYIQVPPMIIQPFVENAINKGLFPLTGNGTLTVRFWQETDETLVCQVEDDGIGREASRQMQATVLQAHRSAGTKLVEARAEACRSLGYLIDVQIADNVPHGTIITIKFQDLDS</sequence>
<reference evidence="4 5" key="1">
    <citation type="submission" date="2019-02" db="EMBL/GenBank/DDBJ databases">
        <title>Arundinibacter roseus gen. nov., sp. nov., a new member of the family Cytophagaceae.</title>
        <authorList>
            <person name="Szuroczki S."/>
            <person name="Khayer B."/>
            <person name="Sproer C."/>
            <person name="Toumi M."/>
            <person name="Szabo A."/>
            <person name="Felfoldi T."/>
            <person name="Schumann P."/>
            <person name="Toth E."/>
        </authorList>
    </citation>
    <scope>NUCLEOTIDE SEQUENCE [LARGE SCALE GENOMIC DNA]</scope>
    <source>
        <strain evidence="4 5">DMA-k-7a</strain>
    </source>
</reference>
<dbReference type="InterPro" id="IPR011110">
    <property type="entry name" value="Reg_prop"/>
</dbReference>
<dbReference type="SUPFAM" id="SSF101898">
    <property type="entry name" value="NHL repeat"/>
    <property type="match status" value="1"/>
</dbReference>
<accession>A0A4R4KMD4</accession>
<dbReference type="PANTHER" id="PTHR34220">
    <property type="entry name" value="SENSOR HISTIDINE KINASE YPDA"/>
    <property type="match status" value="1"/>
</dbReference>
<dbReference type="Pfam" id="PF07495">
    <property type="entry name" value="Y_Y_Y"/>
    <property type="match status" value="1"/>
</dbReference>
<dbReference type="Gene3D" id="2.130.10.10">
    <property type="entry name" value="YVTN repeat-like/Quinoprotein amine dehydrogenase"/>
    <property type="match status" value="2"/>
</dbReference>
<dbReference type="EMBL" id="SMJU01000001">
    <property type="protein sequence ID" value="TDB69163.1"/>
    <property type="molecule type" value="Genomic_DNA"/>
</dbReference>
<dbReference type="Pfam" id="PF07494">
    <property type="entry name" value="Reg_prop"/>
    <property type="match status" value="1"/>
</dbReference>
<dbReference type="InterPro" id="IPR011123">
    <property type="entry name" value="Y_Y_Y"/>
</dbReference>
<dbReference type="RefSeq" id="WP_132113985.1">
    <property type="nucleotide sequence ID" value="NZ_SMJU01000001.1"/>
</dbReference>
<keyword evidence="1" id="KW-0812">Transmembrane</keyword>
<feature type="domain" description="Signal transduction histidine kinase internal region" evidence="2">
    <location>
        <begin position="820"/>
        <end position="909"/>
    </location>
</feature>
<dbReference type="InterPro" id="IPR013783">
    <property type="entry name" value="Ig-like_fold"/>
</dbReference>
<keyword evidence="1" id="KW-1133">Transmembrane helix</keyword>
<keyword evidence="1" id="KW-0472">Membrane</keyword>
<dbReference type="OrthoDB" id="908907at2"/>
<evidence type="ECO:0000256" key="1">
    <source>
        <dbReference type="SAM" id="Phobius"/>
    </source>
</evidence>
<keyword evidence="5" id="KW-1185">Reference proteome</keyword>
<feature type="transmembrane region" description="Helical" evidence="1">
    <location>
        <begin position="769"/>
        <end position="789"/>
    </location>
</feature>
<dbReference type="PANTHER" id="PTHR34220:SF7">
    <property type="entry name" value="SENSOR HISTIDINE KINASE YPDA"/>
    <property type="match status" value="1"/>
</dbReference>
<dbReference type="Gene3D" id="2.60.40.10">
    <property type="entry name" value="Immunoglobulins"/>
    <property type="match status" value="1"/>
</dbReference>
<name>A0A4R4KMD4_9BACT</name>
<dbReference type="GO" id="GO:0016020">
    <property type="term" value="C:membrane"/>
    <property type="evidence" value="ECO:0007669"/>
    <property type="project" value="InterPro"/>
</dbReference>
<dbReference type="Pfam" id="PF06580">
    <property type="entry name" value="His_kinase"/>
    <property type="match status" value="1"/>
</dbReference>
<gene>
    <name evidence="4" type="ORF">EZE20_02165</name>
</gene>
<dbReference type="InterPro" id="IPR050640">
    <property type="entry name" value="Bact_2-comp_sensor_kinase"/>
</dbReference>
<evidence type="ECO:0000313" key="5">
    <source>
        <dbReference type="Proteomes" id="UP000295706"/>
    </source>
</evidence>